<evidence type="ECO:0000313" key="2">
    <source>
        <dbReference type="Proteomes" id="UP000176300"/>
    </source>
</evidence>
<dbReference type="STRING" id="1798697.A2373_01745"/>
<sequence>MSVSILYSTFTIRRLNLRQTLTKVTFSELHEVRRAFGHESISPGGGVFSKHLIYSYDLKTQTIIFPFGWVMQEYGGTNEDGWKRTGWEFFFSSTSGNHWRTILRHNKVKKIDFVEVDDYDQKQFEPEQGLVLMNLTILHENKDRADGLIQKYLTDGTIVAERSRETTVTNIIVGENREEKTVSSYLYELVMKESERINFINQLFEQDIVPKTDRFAILIEQHVFPKQLSYFKK</sequence>
<accession>A0A1F6NH18</accession>
<evidence type="ECO:0000313" key="1">
    <source>
        <dbReference type="EMBL" id="OGH83120.1"/>
    </source>
</evidence>
<dbReference type="Proteomes" id="UP000176300">
    <property type="component" value="Unassembled WGS sequence"/>
</dbReference>
<dbReference type="AlphaFoldDB" id="A0A1F6NH18"/>
<name>A0A1F6NH18_9BACT</name>
<organism evidence="1 2">
    <name type="scientific">Candidatus Magasanikbacteria bacterium RIFOXYB1_FULL_40_15</name>
    <dbReference type="NCBI Taxonomy" id="1798697"/>
    <lineage>
        <taxon>Bacteria</taxon>
        <taxon>Candidatus Magasanikiibacteriota</taxon>
    </lineage>
</organism>
<reference evidence="1 2" key="1">
    <citation type="journal article" date="2016" name="Nat. Commun.">
        <title>Thousands of microbial genomes shed light on interconnected biogeochemical processes in an aquifer system.</title>
        <authorList>
            <person name="Anantharaman K."/>
            <person name="Brown C.T."/>
            <person name="Hug L.A."/>
            <person name="Sharon I."/>
            <person name="Castelle C.J."/>
            <person name="Probst A.J."/>
            <person name="Thomas B.C."/>
            <person name="Singh A."/>
            <person name="Wilkins M.J."/>
            <person name="Karaoz U."/>
            <person name="Brodie E.L."/>
            <person name="Williams K.H."/>
            <person name="Hubbard S.S."/>
            <person name="Banfield J.F."/>
        </authorList>
    </citation>
    <scope>NUCLEOTIDE SEQUENCE [LARGE SCALE GENOMIC DNA]</scope>
</reference>
<protein>
    <submittedName>
        <fullName evidence="1">Uncharacterized protein</fullName>
    </submittedName>
</protein>
<proteinExistence type="predicted"/>
<gene>
    <name evidence="1" type="ORF">A2373_01745</name>
</gene>
<dbReference type="EMBL" id="MFQS01000020">
    <property type="protein sequence ID" value="OGH83120.1"/>
    <property type="molecule type" value="Genomic_DNA"/>
</dbReference>
<comment type="caution">
    <text evidence="1">The sequence shown here is derived from an EMBL/GenBank/DDBJ whole genome shotgun (WGS) entry which is preliminary data.</text>
</comment>